<accession>Q0S0S4</accession>
<feature type="region of interest" description="Disordered" evidence="1">
    <location>
        <begin position="1"/>
        <end position="41"/>
    </location>
</feature>
<dbReference type="Gene3D" id="3.40.140.10">
    <property type="entry name" value="Cytidine Deaminase, domain 2"/>
    <property type="match status" value="1"/>
</dbReference>
<dbReference type="eggNOG" id="COG0590">
    <property type="taxonomic scope" value="Bacteria"/>
</dbReference>
<gene>
    <name evidence="3" type="ordered locus">RHA1_ro07098</name>
</gene>
<dbReference type="KEGG" id="rha:RHA1_ro07098"/>
<sequence length="109" mass="12063">MHDGPHEAPAPRGRGFQARGDRRQPSVRVHPGGRQGQCPARNSLSYCWEDLRIKTVSAWPVQSLVVTSMFPCSSTCTLYTTAEPCSMCAGAIDWGNVLRLVYGITRRSR</sequence>
<dbReference type="SUPFAM" id="SSF53927">
    <property type="entry name" value="Cytidine deaminase-like"/>
    <property type="match status" value="1"/>
</dbReference>
<reference evidence="4" key="1">
    <citation type="journal article" date="2006" name="Proc. Natl. Acad. Sci. U.S.A.">
        <title>The complete genome of Rhodococcus sp. RHA1 provides insights into a catabolic powerhouse.</title>
        <authorList>
            <person name="McLeod M.P."/>
            <person name="Warren R.L."/>
            <person name="Hsiao W.W.L."/>
            <person name="Araki N."/>
            <person name="Myhre M."/>
            <person name="Fernandes C."/>
            <person name="Miyazawa D."/>
            <person name="Wong W."/>
            <person name="Lillquist A.L."/>
            <person name="Wang D."/>
            <person name="Dosanjh M."/>
            <person name="Hara H."/>
            <person name="Petrescu A."/>
            <person name="Morin R.D."/>
            <person name="Yang G."/>
            <person name="Stott J.M."/>
            <person name="Schein J.E."/>
            <person name="Shin H."/>
            <person name="Smailus D."/>
            <person name="Siddiqui A.S."/>
            <person name="Marra M.A."/>
            <person name="Jones S.J.M."/>
            <person name="Holt R."/>
            <person name="Brinkman F.S.L."/>
            <person name="Miyauchi K."/>
            <person name="Fukuda M."/>
            <person name="Davies J.E."/>
            <person name="Mohn W.W."/>
            <person name="Eltis L.D."/>
        </authorList>
    </citation>
    <scope>NUCLEOTIDE SEQUENCE [LARGE SCALE GENOMIC DNA]</scope>
    <source>
        <strain evidence="4">RHA1</strain>
    </source>
</reference>
<dbReference type="AlphaFoldDB" id="Q0S0S4"/>
<dbReference type="InterPro" id="IPR016193">
    <property type="entry name" value="Cytidine_deaminase-like"/>
</dbReference>
<dbReference type="InterPro" id="IPR058535">
    <property type="entry name" value="MafB19-deam"/>
</dbReference>
<organism evidence="3 4">
    <name type="scientific">Rhodococcus jostii (strain RHA1)</name>
    <dbReference type="NCBI Taxonomy" id="101510"/>
    <lineage>
        <taxon>Bacteria</taxon>
        <taxon>Bacillati</taxon>
        <taxon>Actinomycetota</taxon>
        <taxon>Actinomycetes</taxon>
        <taxon>Mycobacteriales</taxon>
        <taxon>Nocardiaceae</taxon>
        <taxon>Rhodococcus</taxon>
    </lineage>
</organism>
<evidence type="ECO:0000313" key="4">
    <source>
        <dbReference type="Proteomes" id="UP000008710"/>
    </source>
</evidence>
<feature type="domain" description="MafB19-like deaminase" evidence="2">
    <location>
        <begin position="74"/>
        <end position="105"/>
    </location>
</feature>
<dbReference type="Pfam" id="PF14437">
    <property type="entry name" value="MafB19-deam"/>
    <property type="match status" value="1"/>
</dbReference>
<dbReference type="HOGENOM" id="CLU_2181887_0_0_11"/>
<proteinExistence type="predicted"/>
<name>Q0S0S4_RHOJR</name>
<dbReference type="EMBL" id="CP000431">
    <property type="protein sequence ID" value="ABG98862.1"/>
    <property type="molecule type" value="Genomic_DNA"/>
</dbReference>
<dbReference type="Proteomes" id="UP000008710">
    <property type="component" value="Chromosome"/>
</dbReference>
<evidence type="ECO:0000259" key="2">
    <source>
        <dbReference type="Pfam" id="PF14437"/>
    </source>
</evidence>
<evidence type="ECO:0000256" key="1">
    <source>
        <dbReference type="SAM" id="MobiDB-lite"/>
    </source>
</evidence>
<evidence type="ECO:0000313" key="3">
    <source>
        <dbReference type="EMBL" id="ABG98862.1"/>
    </source>
</evidence>
<dbReference type="GO" id="GO:0008251">
    <property type="term" value="F:tRNA-specific adenosine deaminase activity"/>
    <property type="evidence" value="ECO:0007669"/>
    <property type="project" value="InterPro"/>
</dbReference>
<dbReference type="GO" id="GO:0002100">
    <property type="term" value="P:tRNA wobble adenosine to inosine editing"/>
    <property type="evidence" value="ECO:0007669"/>
    <property type="project" value="InterPro"/>
</dbReference>
<protein>
    <submittedName>
        <fullName evidence="3">Possible cytosine/ adenosine deaminase</fullName>
    </submittedName>
</protein>